<protein>
    <submittedName>
        <fullName evidence="2">Uncharacterized protein</fullName>
    </submittedName>
</protein>
<dbReference type="Proteomes" id="UP000028924">
    <property type="component" value="Unassembled WGS sequence"/>
</dbReference>
<evidence type="ECO:0000256" key="1">
    <source>
        <dbReference type="SAM" id="MobiDB-lite"/>
    </source>
</evidence>
<dbReference type="GeneID" id="23615507"/>
<evidence type="ECO:0000313" key="3">
    <source>
        <dbReference type="Proteomes" id="UP000028924"/>
    </source>
</evidence>
<dbReference type="AlphaFoldDB" id="A0A087SP83"/>
<feature type="region of interest" description="Disordered" evidence="1">
    <location>
        <begin position="29"/>
        <end position="49"/>
    </location>
</feature>
<dbReference type="KEGG" id="apro:F751_4116"/>
<organism evidence="2 3">
    <name type="scientific">Auxenochlorella protothecoides</name>
    <name type="common">Green microalga</name>
    <name type="synonym">Chlorella protothecoides</name>
    <dbReference type="NCBI Taxonomy" id="3075"/>
    <lineage>
        <taxon>Eukaryota</taxon>
        <taxon>Viridiplantae</taxon>
        <taxon>Chlorophyta</taxon>
        <taxon>core chlorophytes</taxon>
        <taxon>Trebouxiophyceae</taxon>
        <taxon>Chlorellales</taxon>
        <taxon>Chlorellaceae</taxon>
        <taxon>Auxenochlorella</taxon>
    </lineage>
</organism>
<evidence type="ECO:0000313" key="2">
    <source>
        <dbReference type="EMBL" id="KFM27537.1"/>
    </source>
</evidence>
<name>A0A087SP83_AUXPR</name>
<reference evidence="2 3" key="1">
    <citation type="journal article" date="2014" name="BMC Genomics">
        <title>Oil accumulation mechanisms of the oleaginous microalga Chlorella protothecoides revealed through its genome, transcriptomes, and proteomes.</title>
        <authorList>
            <person name="Gao C."/>
            <person name="Wang Y."/>
            <person name="Shen Y."/>
            <person name="Yan D."/>
            <person name="He X."/>
            <person name="Dai J."/>
            <person name="Wu Q."/>
        </authorList>
    </citation>
    <scope>NUCLEOTIDE SEQUENCE [LARGE SCALE GENOMIC DNA]</scope>
    <source>
        <strain evidence="2 3">0710</strain>
    </source>
</reference>
<sequence length="49" mass="5540">MHISRLRCPEYVSPFMEQSQHHVTESLPVTLDPGMLPKPAVRTEGPIAR</sequence>
<proteinExistence type="predicted"/>
<dbReference type="RefSeq" id="XP_011400520.1">
    <property type="nucleotide sequence ID" value="XM_011402218.1"/>
</dbReference>
<keyword evidence="3" id="KW-1185">Reference proteome</keyword>
<dbReference type="EMBL" id="KL662149">
    <property type="protein sequence ID" value="KFM27537.1"/>
    <property type="molecule type" value="Genomic_DNA"/>
</dbReference>
<accession>A0A087SP83</accession>
<gene>
    <name evidence="2" type="ORF">F751_4116</name>
</gene>